<keyword evidence="8" id="KW-1185">Reference proteome</keyword>
<evidence type="ECO:0000259" key="6">
    <source>
        <dbReference type="PROSITE" id="PS51742"/>
    </source>
</evidence>
<feature type="compositionally biased region" description="Low complexity" evidence="5">
    <location>
        <begin position="36"/>
        <end position="50"/>
    </location>
</feature>
<dbReference type="EMBL" id="JAKOGI010000860">
    <property type="protein sequence ID" value="KAJ8429775.1"/>
    <property type="molecule type" value="Genomic_DNA"/>
</dbReference>
<feature type="compositionally biased region" description="Polar residues" evidence="5">
    <location>
        <begin position="252"/>
        <end position="270"/>
    </location>
</feature>
<dbReference type="Gene3D" id="3.30.1330.80">
    <property type="entry name" value="Hypothetical protein, similar to alpha- acetolactate decarboxylase, domain 2"/>
    <property type="match status" value="1"/>
</dbReference>
<reference evidence="7" key="1">
    <citation type="submission" date="2022-04" db="EMBL/GenBank/DDBJ databases">
        <title>Carnegiea gigantea Genome sequencing and assembly v2.</title>
        <authorList>
            <person name="Copetti D."/>
            <person name="Sanderson M.J."/>
            <person name="Burquez A."/>
            <person name="Wojciechowski M.F."/>
        </authorList>
    </citation>
    <scope>NUCLEOTIDE SEQUENCE</scope>
    <source>
        <strain evidence="7">SGP5-SGP5p</strain>
        <tissue evidence="7">Aerial part</tissue>
    </source>
</reference>
<keyword evidence="4" id="KW-0539">Nucleus</keyword>
<evidence type="ECO:0000256" key="5">
    <source>
        <dbReference type="SAM" id="MobiDB-lite"/>
    </source>
</evidence>
<feature type="domain" description="PPC" evidence="6">
    <location>
        <begin position="99"/>
        <end position="238"/>
    </location>
</feature>
<feature type="compositionally biased region" description="Basic and acidic residues" evidence="5">
    <location>
        <begin position="1"/>
        <end position="19"/>
    </location>
</feature>
<feature type="region of interest" description="Disordered" evidence="5">
    <location>
        <begin position="246"/>
        <end position="338"/>
    </location>
</feature>
<name>A0A9Q1JRU2_9CARY</name>
<dbReference type="AlphaFoldDB" id="A0A9Q1JRU2"/>
<comment type="subcellular location">
    <subcellularLocation>
        <location evidence="4">Nucleus</location>
    </subcellularLocation>
</comment>
<sequence length="338" mass="34803">MDGKEEAGYGDAVKGDETPHSFCMAARAEGPSQPGAPTMAVAPPVNMAAPSSELKKRRGRPRKYGPDGPMAAAFSPTPISASISLSEDFSRDQFSYLAGSSFTPHVITVRAGEDIAMKIMSFSHQQPGAICVFSACGLISSVTLRQPNSSGGTLTYKGRYEIISLSGSFVPTNNGVTSRAGGISVSLAGPDGRVLGGGLAGLLVAATPVQVVLGSFLPGNHQEHQPKRQRTEPVTPVMPAIVSTVSAGGDAGQNQNFASQPPSTPTNQGSGDREADNNLPSLNSNQGSGDQEADNNVPSLNSNPGSRNQEADNNVSTEGESDDDDDDGDSASKLEISG</sequence>
<gene>
    <name evidence="7" type="ORF">Cgig2_006466</name>
</gene>
<comment type="caution">
    <text evidence="7">The sequence shown here is derived from an EMBL/GenBank/DDBJ whole genome shotgun (WGS) entry which is preliminary data.</text>
</comment>
<feature type="compositionally biased region" description="Polar residues" evidence="5">
    <location>
        <begin position="278"/>
        <end position="317"/>
    </location>
</feature>
<accession>A0A9Q1JRU2</accession>
<evidence type="ECO:0000256" key="1">
    <source>
        <dbReference type="ARBA" id="ARBA00023015"/>
    </source>
</evidence>
<dbReference type="SUPFAM" id="SSF117856">
    <property type="entry name" value="AF0104/ALDC/Ptd012-like"/>
    <property type="match status" value="1"/>
</dbReference>
<evidence type="ECO:0000256" key="4">
    <source>
        <dbReference type="RuleBase" id="RU367031"/>
    </source>
</evidence>
<dbReference type="InterPro" id="IPR005175">
    <property type="entry name" value="PPC_dom"/>
</dbReference>
<dbReference type="PROSITE" id="PS51742">
    <property type="entry name" value="PPC"/>
    <property type="match status" value="1"/>
</dbReference>
<dbReference type="CDD" id="cd11378">
    <property type="entry name" value="DUF296"/>
    <property type="match status" value="1"/>
</dbReference>
<dbReference type="OrthoDB" id="2014829at2759"/>
<comment type="domain">
    <text evidence="4">The PPC domain mediates interactions between AHL proteins.</text>
</comment>
<keyword evidence="2 4" id="KW-0238">DNA-binding</keyword>
<feature type="region of interest" description="Disordered" evidence="5">
    <location>
        <begin position="1"/>
        <end position="71"/>
    </location>
</feature>
<proteinExistence type="predicted"/>
<dbReference type="PANTHER" id="PTHR31500">
    <property type="entry name" value="AT-HOOK MOTIF NUCLEAR-LOCALIZED PROTEIN 9"/>
    <property type="match status" value="1"/>
</dbReference>
<dbReference type="GO" id="GO:0003680">
    <property type="term" value="F:minor groove of adenine-thymine-rich DNA binding"/>
    <property type="evidence" value="ECO:0007669"/>
    <property type="project" value="UniProtKB-UniRule"/>
</dbReference>
<dbReference type="Proteomes" id="UP001153076">
    <property type="component" value="Unassembled WGS sequence"/>
</dbReference>
<dbReference type="InterPro" id="IPR039605">
    <property type="entry name" value="AHL"/>
</dbReference>
<evidence type="ECO:0000256" key="3">
    <source>
        <dbReference type="ARBA" id="ARBA00023163"/>
    </source>
</evidence>
<protein>
    <recommendedName>
        <fullName evidence="4">AT-hook motif nuclear-localized protein</fullName>
    </recommendedName>
</protein>
<evidence type="ECO:0000313" key="8">
    <source>
        <dbReference type="Proteomes" id="UP001153076"/>
    </source>
</evidence>
<evidence type="ECO:0000313" key="7">
    <source>
        <dbReference type="EMBL" id="KAJ8429775.1"/>
    </source>
</evidence>
<keyword evidence="1 4" id="KW-0805">Transcription regulation</keyword>
<feature type="compositionally biased region" description="Acidic residues" evidence="5">
    <location>
        <begin position="319"/>
        <end position="329"/>
    </location>
</feature>
<dbReference type="GO" id="GO:0005634">
    <property type="term" value="C:nucleus"/>
    <property type="evidence" value="ECO:0007669"/>
    <property type="project" value="UniProtKB-SubCell"/>
</dbReference>
<dbReference type="Pfam" id="PF03479">
    <property type="entry name" value="PCC"/>
    <property type="match status" value="1"/>
</dbReference>
<dbReference type="PANTHER" id="PTHR31500:SF18">
    <property type="entry name" value="AT-HOOK MOTIF NUCLEAR-LOCALIZED PROTEIN 3"/>
    <property type="match status" value="1"/>
</dbReference>
<keyword evidence="3 4" id="KW-0804">Transcription</keyword>
<organism evidence="7 8">
    <name type="scientific">Carnegiea gigantea</name>
    <dbReference type="NCBI Taxonomy" id="171969"/>
    <lineage>
        <taxon>Eukaryota</taxon>
        <taxon>Viridiplantae</taxon>
        <taxon>Streptophyta</taxon>
        <taxon>Embryophyta</taxon>
        <taxon>Tracheophyta</taxon>
        <taxon>Spermatophyta</taxon>
        <taxon>Magnoliopsida</taxon>
        <taxon>eudicotyledons</taxon>
        <taxon>Gunneridae</taxon>
        <taxon>Pentapetalae</taxon>
        <taxon>Caryophyllales</taxon>
        <taxon>Cactineae</taxon>
        <taxon>Cactaceae</taxon>
        <taxon>Cactoideae</taxon>
        <taxon>Echinocereeae</taxon>
        <taxon>Carnegiea</taxon>
    </lineage>
</organism>
<evidence type="ECO:0000256" key="2">
    <source>
        <dbReference type="ARBA" id="ARBA00023125"/>
    </source>
</evidence>
<comment type="function">
    <text evidence="4">Transcription factor that specifically binds AT-rich DNA sequences related to the nuclear matrix attachment regions (MARs).</text>
</comment>